<dbReference type="AlphaFoldDB" id="A0A0L0UU27"/>
<keyword evidence="2" id="KW-1185">Reference proteome</keyword>
<dbReference type="PANTHER" id="PTHR33069">
    <property type="entry name" value="CHROMOSOME 7, WHOLE GENOME SHOTGUN SEQUENCE-RELATED"/>
    <property type="match status" value="1"/>
</dbReference>
<protein>
    <submittedName>
        <fullName evidence="1">Uncharacterized protein</fullName>
    </submittedName>
</protein>
<name>A0A0L0UU27_9BASI</name>
<evidence type="ECO:0000313" key="2">
    <source>
        <dbReference type="Proteomes" id="UP000054564"/>
    </source>
</evidence>
<dbReference type="EMBL" id="AJIL01000253">
    <property type="protein sequence ID" value="KNE90513.1"/>
    <property type="molecule type" value="Genomic_DNA"/>
</dbReference>
<accession>A0A0L0UU27</accession>
<reference evidence="2" key="1">
    <citation type="submission" date="2014-03" db="EMBL/GenBank/DDBJ databases">
        <title>The Genome Sequence of Puccinia striiformis f. sp. tritici PST-78.</title>
        <authorList>
            <consortium name="The Broad Institute Genome Sequencing Platform"/>
            <person name="Cuomo C."/>
            <person name="Hulbert S."/>
            <person name="Chen X."/>
            <person name="Walker B."/>
            <person name="Young S.K."/>
            <person name="Zeng Q."/>
            <person name="Gargeya S."/>
            <person name="Fitzgerald M."/>
            <person name="Haas B."/>
            <person name="Abouelleil A."/>
            <person name="Alvarado L."/>
            <person name="Arachchi H.M."/>
            <person name="Berlin A.M."/>
            <person name="Chapman S.B."/>
            <person name="Goldberg J."/>
            <person name="Griggs A."/>
            <person name="Gujja S."/>
            <person name="Hansen M."/>
            <person name="Howarth C."/>
            <person name="Imamovic A."/>
            <person name="Larimer J."/>
            <person name="McCowan C."/>
            <person name="Montmayeur A."/>
            <person name="Murphy C."/>
            <person name="Neiman D."/>
            <person name="Pearson M."/>
            <person name="Priest M."/>
            <person name="Roberts A."/>
            <person name="Saif S."/>
            <person name="Shea T."/>
            <person name="Sisk P."/>
            <person name="Sykes S."/>
            <person name="Wortman J."/>
            <person name="Nusbaum C."/>
            <person name="Birren B."/>
        </authorList>
    </citation>
    <scope>NUCLEOTIDE SEQUENCE [LARGE SCALE GENOMIC DNA]</scope>
    <source>
        <strain evidence="2">race PST-78</strain>
    </source>
</reference>
<dbReference type="Proteomes" id="UP000054564">
    <property type="component" value="Unassembled WGS sequence"/>
</dbReference>
<organism evidence="1 2">
    <name type="scientific">Puccinia striiformis f. sp. tritici PST-78</name>
    <dbReference type="NCBI Taxonomy" id="1165861"/>
    <lineage>
        <taxon>Eukaryota</taxon>
        <taxon>Fungi</taxon>
        <taxon>Dikarya</taxon>
        <taxon>Basidiomycota</taxon>
        <taxon>Pucciniomycotina</taxon>
        <taxon>Pucciniomycetes</taxon>
        <taxon>Pucciniales</taxon>
        <taxon>Pucciniaceae</taxon>
        <taxon>Puccinia</taxon>
    </lineage>
</organism>
<evidence type="ECO:0000313" key="1">
    <source>
        <dbReference type="EMBL" id="KNE90513.1"/>
    </source>
</evidence>
<comment type="caution">
    <text evidence="1">The sequence shown here is derived from an EMBL/GenBank/DDBJ whole genome shotgun (WGS) entry which is preliminary data.</text>
</comment>
<sequence length="390" mass="44810">MMIDQTEEANSKKELQVELRLGLLPSIRDQLINLRQIIDLDSDFSQQDQTSRCQLVCGIQSGIVVTYNKIKSALFTICPASAKFTKINRLVTDDQDLEELKFYRLHGIAVHVGDDFLATASPILHFLEKSYQFIYRLKRTGETPDDELYISDDHLYFSEDELYFARKNVIRSIYSALAGIESAIEWLRGSELDMIQDEWTLQIDTLDTFGGLVRAILFRIGPPAHYILSKPLQFRPLIKPVAHLARSLITITKLSRLFFNKLSTQGMNRKRFTACTRMSSHQLTDLEELVLIIPETLGDCLRHLEDCRREIDMEVHKHDLIRAASKTKTLFESNLNLVLIHLVPIIPDTEADDFPVRNYYKTWLEDWKGLLDLAIQHLIDGAESLGNNTT</sequence>
<gene>
    <name evidence="1" type="ORF">PSTG_16030</name>
</gene>
<proteinExistence type="predicted"/>
<dbReference type="PANTHER" id="PTHR33069:SF3">
    <property type="entry name" value="DYNEIN HEAVY CHAIN TAIL DOMAIN-CONTAINING PROTEIN"/>
    <property type="match status" value="1"/>
</dbReference>